<keyword evidence="1" id="KW-0812">Transmembrane</keyword>
<organism evidence="2 3">
    <name type="scientific">Hallella colorans</name>
    <dbReference type="NCBI Taxonomy" id="1703337"/>
    <lineage>
        <taxon>Bacteria</taxon>
        <taxon>Pseudomonadati</taxon>
        <taxon>Bacteroidota</taxon>
        <taxon>Bacteroidia</taxon>
        <taxon>Bacteroidales</taxon>
        <taxon>Prevotellaceae</taxon>
        <taxon>Hallella</taxon>
    </lineage>
</organism>
<name>A0A2U0U7P4_9BACT</name>
<dbReference type="AlphaFoldDB" id="A0A2U0U7P4"/>
<evidence type="ECO:0000256" key="1">
    <source>
        <dbReference type="SAM" id="Phobius"/>
    </source>
</evidence>
<dbReference type="Proteomes" id="UP000245870">
    <property type="component" value="Unassembled WGS sequence"/>
</dbReference>
<keyword evidence="1" id="KW-0472">Membrane</keyword>
<evidence type="ECO:0000313" key="2">
    <source>
        <dbReference type="EMBL" id="PVX53672.1"/>
    </source>
</evidence>
<reference evidence="2 3" key="1">
    <citation type="submission" date="2018-05" db="EMBL/GenBank/DDBJ databases">
        <title>Genomic Encyclopedia of Type Strains, Phase IV (KMG-IV): sequencing the most valuable type-strain genomes for metagenomic binning, comparative biology and taxonomic classification.</title>
        <authorList>
            <person name="Goeker M."/>
        </authorList>
    </citation>
    <scope>NUCLEOTIDE SEQUENCE [LARGE SCALE GENOMIC DNA]</scope>
    <source>
        <strain evidence="2 3">DSM 100333</strain>
    </source>
</reference>
<sequence>MIGSILLGMLIIAISVALLSIKIIVRKDGKFDSQHIHDNAAMKKRGIHCVLTQDKEAIQNKQAF</sequence>
<gene>
    <name evidence="2" type="ORF">C7379_10911</name>
</gene>
<protein>
    <submittedName>
        <fullName evidence="2">Uncharacterized protein</fullName>
    </submittedName>
</protein>
<evidence type="ECO:0000313" key="3">
    <source>
        <dbReference type="Proteomes" id="UP000245870"/>
    </source>
</evidence>
<feature type="transmembrane region" description="Helical" evidence="1">
    <location>
        <begin position="6"/>
        <end position="25"/>
    </location>
</feature>
<dbReference type="EMBL" id="QENY01000009">
    <property type="protein sequence ID" value="PVX53672.1"/>
    <property type="molecule type" value="Genomic_DNA"/>
</dbReference>
<comment type="caution">
    <text evidence="2">The sequence shown here is derived from an EMBL/GenBank/DDBJ whole genome shotgun (WGS) entry which is preliminary data.</text>
</comment>
<proteinExistence type="predicted"/>
<keyword evidence="3" id="KW-1185">Reference proteome</keyword>
<accession>A0A2U0U7P4</accession>
<dbReference type="OrthoDB" id="1123156at2"/>
<keyword evidence="1" id="KW-1133">Transmembrane helix</keyword>